<evidence type="ECO:0000256" key="1">
    <source>
        <dbReference type="ARBA" id="ARBA00022500"/>
    </source>
</evidence>
<dbReference type="Gene3D" id="6.10.340.10">
    <property type="match status" value="1"/>
</dbReference>
<dbReference type="PANTHER" id="PTHR43531:SF11">
    <property type="entry name" value="METHYL-ACCEPTING CHEMOTAXIS PROTEIN 3"/>
    <property type="match status" value="1"/>
</dbReference>
<keyword evidence="1" id="KW-0145">Chemotaxis</keyword>
<gene>
    <name evidence="8" type="ORF">CP965_10075</name>
</gene>
<dbReference type="PANTHER" id="PTHR43531">
    <property type="entry name" value="PROTEIN ICFG"/>
    <property type="match status" value="1"/>
</dbReference>
<protein>
    <submittedName>
        <fullName evidence="8">Chemotaxis protein</fullName>
    </submittedName>
</protein>
<feature type="region of interest" description="Disordered" evidence="5">
    <location>
        <begin position="615"/>
        <end position="668"/>
    </location>
</feature>
<dbReference type="AlphaFoldDB" id="A0A4Q1B2G7"/>
<sequence>MFSNVSTKVKLMVLPILFLIISIAAGSIYTYYNNHLKIKEHNTKTTDLMVQYVLKGRISVYQFLRSPSEELANTVRDDFQKLETEANKLLKTLDSKENINLAKEIEDLANEYIIDFDKFASQRVQDFNNGIIEESGNISELIKEMVDVGIKLEKDLVEINKNAIDQKNDALDEQTMVLIVIVVLSVILFLIISIFLSKNIISSLNDFKAGLMTFFRYLNNEIDHVEPLSDKSNDEFGQMAKLVNENIQMTKANIDQDRLVINESVKILKEYEQGDFESKINLNSSNEALNELTKMINHMSANLEKNIDSILNVLSEYSNSNYTNIVSTQGIKAHLKQLANGVNGLGSSISELLKKSLEIGLTLDNSSDTLIDNVDTLNNSANSAAASLEETAAALEEITSTIVSNGENITQMNQYTTDLNASAKQGQNLAQNTSSAMDDINEQVTSINEAITVIDQIAFQTNILSLNAAVEAATAGEAGKGFAVVAQEVRNLANRSAEAAKEIKDLVENATQKASEGKDISTKMIEGYNSLLDNIKNSTEKINEISNASKEQETGITQINDAINSLDKQTQENAAIANRTQDIALETDKIAKEIVADAQSKNFIGKNDVKITSNNTRSTNEIKAPKQSIPAKKETKSIKNDAPKKQEQKTNTTKTFQAQKDDDEWETF</sequence>
<dbReference type="PROSITE" id="PS50111">
    <property type="entry name" value="CHEMOTAXIS_TRANSDUC_2"/>
    <property type="match status" value="1"/>
</dbReference>
<dbReference type="OrthoDB" id="5332496at2"/>
<dbReference type="EMBL" id="NXIE01000004">
    <property type="protein sequence ID" value="RXK12119.1"/>
    <property type="molecule type" value="Genomic_DNA"/>
</dbReference>
<proteinExistence type="inferred from homology"/>
<evidence type="ECO:0000256" key="4">
    <source>
        <dbReference type="SAM" id="Coils"/>
    </source>
</evidence>
<dbReference type="SMART" id="SM00283">
    <property type="entry name" value="MA"/>
    <property type="match status" value="1"/>
</dbReference>
<evidence type="ECO:0000259" key="7">
    <source>
        <dbReference type="PROSITE" id="PS50111"/>
    </source>
</evidence>
<dbReference type="GO" id="GO:0005886">
    <property type="term" value="C:plasma membrane"/>
    <property type="evidence" value="ECO:0007669"/>
    <property type="project" value="TreeGrafter"/>
</dbReference>
<feature type="coiled-coil region" evidence="4">
    <location>
        <begin position="489"/>
        <end position="548"/>
    </location>
</feature>
<evidence type="ECO:0000313" key="9">
    <source>
        <dbReference type="Proteomes" id="UP000289718"/>
    </source>
</evidence>
<comment type="caution">
    <text evidence="8">The sequence shown here is derived from an EMBL/GenBank/DDBJ whole genome shotgun (WGS) entry which is preliminary data.</text>
</comment>
<feature type="domain" description="Methyl-accepting transducer" evidence="7">
    <location>
        <begin position="359"/>
        <end position="588"/>
    </location>
</feature>
<dbReference type="InterPro" id="IPR004089">
    <property type="entry name" value="MCPsignal_dom"/>
</dbReference>
<dbReference type="Pfam" id="PF00015">
    <property type="entry name" value="MCPsignal"/>
    <property type="match status" value="1"/>
</dbReference>
<dbReference type="InterPro" id="IPR051310">
    <property type="entry name" value="MCP_chemotaxis"/>
</dbReference>
<keyword evidence="6" id="KW-0472">Membrane</keyword>
<evidence type="ECO:0000256" key="5">
    <source>
        <dbReference type="SAM" id="MobiDB-lite"/>
    </source>
</evidence>
<dbReference type="Proteomes" id="UP000289718">
    <property type="component" value="Unassembled WGS sequence"/>
</dbReference>
<keyword evidence="6" id="KW-1133">Transmembrane helix</keyword>
<keyword evidence="4" id="KW-0175">Coiled coil</keyword>
<dbReference type="Gene3D" id="1.10.287.950">
    <property type="entry name" value="Methyl-accepting chemotaxis protein"/>
    <property type="match status" value="1"/>
</dbReference>
<dbReference type="SUPFAM" id="SSF58104">
    <property type="entry name" value="Methyl-accepting chemotaxis protein (MCP) signaling domain"/>
    <property type="match status" value="1"/>
</dbReference>
<evidence type="ECO:0000313" key="8">
    <source>
        <dbReference type="EMBL" id="RXK12119.1"/>
    </source>
</evidence>
<keyword evidence="3" id="KW-0807">Transducer</keyword>
<dbReference type="RefSeq" id="WP_129061984.1">
    <property type="nucleotide sequence ID" value="NZ_NXIE01000004.1"/>
</dbReference>
<dbReference type="GO" id="GO:0006935">
    <property type="term" value="P:chemotaxis"/>
    <property type="evidence" value="ECO:0007669"/>
    <property type="project" value="UniProtKB-KW"/>
</dbReference>
<feature type="coiled-coil region" evidence="4">
    <location>
        <begin position="72"/>
        <end position="99"/>
    </location>
</feature>
<keyword evidence="6" id="KW-0812">Transmembrane</keyword>
<accession>A0A4Q1B2G7</accession>
<dbReference type="GO" id="GO:0007165">
    <property type="term" value="P:signal transduction"/>
    <property type="evidence" value="ECO:0007669"/>
    <property type="project" value="UniProtKB-KW"/>
</dbReference>
<evidence type="ECO:0000256" key="2">
    <source>
        <dbReference type="ARBA" id="ARBA00029447"/>
    </source>
</evidence>
<comment type="similarity">
    <text evidence="2">Belongs to the methyl-accepting chemotaxis (MCP) protein family.</text>
</comment>
<feature type="transmembrane region" description="Helical" evidence="6">
    <location>
        <begin position="176"/>
        <end position="196"/>
    </location>
</feature>
<reference evidence="8 9" key="1">
    <citation type="submission" date="2017-09" db="EMBL/GenBank/DDBJ databases">
        <title>Genomics of the genus Arcobacter.</title>
        <authorList>
            <person name="Perez-Cataluna A."/>
            <person name="Figueras M.J."/>
            <person name="Salas-Masso N."/>
        </authorList>
    </citation>
    <scope>NUCLEOTIDE SEQUENCE [LARGE SCALE GENOMIC DNA]</scope>
    <source>
        <strain evidence="8 9">F156-34</strain>
    </source>
</reference>
<organism evidence="8 9">
    <name type="scientific">Halarcobacter mediterraneus</name>
    <dbReference type="NCBI Taxonomy" id="2023153"/>
    <lineage>
        <taxon>Bacteria</taxon>
        <taxon>Pseudomonadati</taxon>
        <taxon>Campylobacterota</taxon>
        <taxon>Epsilonproteobacteria</taxon>
        <taxon>Campylobacterales</taxon>
        <taxon>Arcobacteraceae</taxon>
        <taxon>Halarcobacter</taxon>
    </lineage>
</organism>
<dbReference type="GO" id="GO:0004888">
    <property type="term" value="F:transmembrane signaling receptor activity"/>
    <property type="evidence" value="ECO:0007669"/>
    <property type="project" value="TreeGrafter"/>
</dbReference>
<evidence type="ECO:0000256" key="3">
    <source>
        <dbReference type="PROSITE-ProRule" id="PRU00284"/>
    </source>
</evidence>
<name>A0A4Q1B2G7_9BACT</name>
<feature type="transmembrane region" description="Helical" evidence="6">
    <location>
        <begin position="12"/>
        <end position="32"/>
    </location>
</feature>
<feature type="compositionally biased region" description="Basic and acidic residues" evidence="5">
    <location>
        <begin position="631"/>
        <end position="648"/>
    </location>
</feature>
<keyword evidence="9" id="KW-1185">Reference proteome</keyword>
<evidence type="ECO:0000256" key="6">
    <source>
        <dbReference type="SAM" id="Phobius"/>
    </source>
</evidence>